<evidence type="ECO:0000313" key="7">
    <source>
        <dbReference type="EMBL" id="MFL9877555.1"/>
    </source>
</evidence>
<gene>
    <name evidence="7" type="ORF">PQR63_04130</name>
</gene>
<dbReference type="RefSeq" id="WP_408165869.1">
    <property type="nucleotide sequence ID" value="NZ_JAQQFR010000002.1"/>
</dbReference>
<name>A0ABW8Z3Y4_9BURK</name>
<keyword evidence="7" id="KW-0966">Cell projection</keyword>
<keyword evidence="7" id="KW-0282">Flagellum</keyword>
<evidence type="ECO:0000256" key="1">
    <source>
        <dbReference type="ARBA" id="ARBA00022636"/>
    </source>
</evidence>
<feature type="region of interest" description="Disordered" evidence="4">
    <location>
        <begin position="64"/>
        <end position="99"/>
    </location>
</feature>
<keyword evidence="2" id="KW-0547">Nucleotide-binding</keyword>
<evidence type="ECO:0000259" key="6">
    <source>
        <dbReference type="Pfam" id="PF12945"/>
    </source>
</evidence>
<evidence type="ECO:0000313" key="8">
    <source>
        <dbReference type="Proteomes" id="UP001629214"/>
    </source>
</evidence>
<feature type="domain" description="PilZ" evidence="5">
    <location>
        <begin position="203"/>
        <end position="307"/>
    </location>
</feature>
<evidence type="ECO:0000256" key="4">
    <source>
        <dbReference type="SAM" id="MobiDB-lite"/>
    </source>
</evidence>
<dbReference type="InterPro" id="IPR012349">
    <property type="entry name" value="Split_barrel_FMN-bd"/>
</dbReference>
<reference evidence="7 8" key="1">
    <citation type="journal article" date="2024" name="Chem. Sci.">
        <title>Discovery of megapolipeptins by genome mining of a Burkholderiales bacteria collection.</title>
        <authorList>
            <person name="Paulo B.S."/>
            <person name="Recchia M.J.J."/>
            <person name="Lee S."/>
            <person name="Fergusson C.H."/>
            <person name="Romanowski S.B."/>
            <person name="Hernandez A."/>
            <person name="Krull N."/>
            <person name="Liu D.Y."/>
            <person name="Cavanagh H."/>
            <person name="Bos A."/>
            <person name="Gray C.A."/>
            <person name="Murphy B.T."/>
            <person name="Linington R.G."/>
            <person name="Eustaquio A.S."/>
        </authorList>
    </citation>
    <scope>NUCLEOTIDE SEQUENCE [LARGE SCALE GENOMIC DNA]</scope>
    <source>
        <strain evidence="7 8">RL21-008-BIB-B</strain>
    </source>
</reference>
<dbReference type="InterPro" id="IPR009875">
    <property type="entry name" value="PilZ_domain"/>
</dbReference>
<sequence length="313" mass="34189">MASLSASTALVPVRASELIVGQRAPWPIYNEAGDLLLARGSMVETQGQLDGLLEHGLFRNEKWGSEPDTDSVPLPQSRDVLQKRRRSKGLRPPAPSRGQESIVTMDDVRWRIGDALSLQLKEAPDVRYNISLMGSLAGKSVLVSAPVKDGKYMHLRDGQIVVVRALSGRRAYAFASSVLKYQNLPYPYLHLSCPREVRCTVIRQDARVEVDVDAFLTIGSASPAALNLLDLSVGGVSGVSSFLGCTKDAKGRLKFIINVAGEDRGLDLDIVLRTVEADSDPNYAKYGLEFIDVSARDRLILSAFVYQSVSETD</sequence>
<keyword evidence="7" id="KW-0969">Cilium</keyword>
<dbReference type="EMBL" id="JAQQFR010000002">
    <property type="protein sequence ID" value="MFL9877555.1"/>
    <property type="molecule type" value="Genomic_DNA"/>
</dbReference>
<keyword evidence="3" id="KW-0975">Bacterial flagellum</keyword>
<dbReference type="SUPFAM" id="SSF141371">
    <property type="entry name" value="PilZ domain-like"/>
    <property type="match status" value="1"/>
</dbReference>
<proteinExistence type="predicted"/>
<accession>A0ABW8Z3Y4</accession>
<evidence type="ECO:0000259" key="5">
    <source>
        <dbReference type="Pfam" id="PF07238"/>
    </source>
</evidence>
<evidence type="ECO:0000256" key="3">
    <source>
        <dbReference type="ARBA" id="ARBA00023143"/>
    </source>
</evidence>
<comment type="caution">
    <text evidence="7">The sequence shown here is derived from an EMBL/GenBank/DDBJ whole genome shotgun (WGS) entry which is preliminary data.</text>
</comment>
<dbReference type="Pfam" id="PF12945">
    <property type="entry name" value="PilZNR"/>
    <property type="match status" value="1"/>
</dbReference>
<feature type="domain" description="Type III secretion system flagellar brake protein YcgR PilZN" evidence="6">
    <location>
        <begin position="112"/>
        <end position="194"/>
    </location>
</feature>
<dbReference type="Pfam" id="PF07238">
    <property type="entry name" value="PilZ"/>
    <property type="match status" value="1"/>
</dbReference>
<keyword evidence="1" id="KW-0973">c-di-GMP</keyword>
<keyword evidence="8" id="KW-1185">Reference proteome</keyword>
<dbReference type="Gene3D" id="2.30.110.10">
    <property type="entry name" value="Electron Transport, Fmn-binding Protein, Chain A"/>
    <property type="match status" value="1"/>
</dbReference>
<dbReference type="Gene3D" id="2.40.10.220">
    <property type="entry name" value="predicted glycosyltransferase like domains"/>
    <property type="match status" value="1"/>
</dbReference>
<organism evidence="7 8">
    <name type="scientific">Herbaspirillum rhizosphaerae</name>
    <dbReference type="NCBI Taxonomy" id="346179"/>
    <lineage>
        <taxon>Bacteria</taxon>
        <taxon>Pseudomonadati</taxon>
        <taxon>Pseudomonadota</taxon>
        <taxon>Betaproteobacteria</taxon>
        <taxon>Burkholderiales</taxon>
        <taxon>Oxalobacteraceae</taxon>
        <taxon>Herbaspirillum</taxon>
    </lineage>
</organism>
<evidence type="ECO:0000256" key="2">
    <source>
        <dbReference type="ARBA" id="ARBA00022741"/>
    </source>
</evidence>
<dbReference type="Proteomes" id="UP001629214">
    <property type="component" value="Unassembled WGS sequence"/>
</dbReference>
<protein>
    <submittedName>
        <fullName evidence="7">Flagellar brake protein</fullName>
    </submittedName>
</protein>
<dbReference type="InterPro" id="IPR009926">
    <property type="entry name" value="T3SS_YcgR_PilZN"/>
</dbReference>